<feature type="compositionally biased region" description="Basic residues" evidence="11">
    <location>
        <begin position="1"/>
        <end position="11"/>
    </location>
</feature>
<evidence type="ECO:0000256" key="3">
    <source>
        <dbReference type="ARBA" id="ARBA00022737"/>
    </source>
</evidence>
<comment type="subcellular location">
    <subcellularLocation>
        <location evidence="1">Nucleus</location>
    </subcellularLocation>
</comment>
<feature type="domain" description="C2H2-type" evidence="13">
    <location>
        <begin position="553"/>
        <end position="580"/>
    </location>
</feature>
<evidence type="ECO:0000256" key="1">
    <source>
        <dbReference type="ARBA" id="ARBA00004123"/>
    </source>
</evidence>
<feature type="region of interest" description="Disordered" evidence="11">
    <location>
        <begin position="1"/>
        <end position="36"/>
    </location>
</feature>
<dbReference type="GO" id="GO:0000981">
    <property type="term" value="F:DNA-binding transcription factor activity, RNA polymerase II-specific"/>
    <property type="evidence" value="ECO:0007669"/>
    <property type="project" value="TreeGrafter"/>
</dbReference>
<dbReference type="PANTHER" id="PTHR24409:SF295">
    <property type="entry name" value="AZ2-RELATED"/>
    <property type="match status" value="1"/>
</dbReference>
<dbReference type="InterPro" id="IPR036236">
    <property type="entry name" value="Znf_C2H2_sf"/>
</dbReference>
<evidence type="ECO:0000259" key="12">
    <source>
        <dbReference type="PROSITE" id="PS50097"/>
    </source>
</evidence>
<keyword evidence="7" id="KW-0804">Transcription</keyword>
<dbReference type="GO" id="GO:0000977">
    <property type="term" value="F:RNA polymerase II transcription regulatory region sequence-specific DNA binding"/>
    <property type="evidence" value="ECO:0007669"/>
    <property type="project" value="TreeGrafter"/>
</dbReference>
<feature type="domain" description="C2H2-type" evidence="13">
    <location>
        <begin position="497"/>
        <end position="525"/>
    </location>
</feature>
<keyword evidence="6" id="KW-0805">Transcription regulation</keyword>
<dbReference type="InterPro" id="IPR011333">
    <property type="entry name" value="SKP1/BTB/POZ_sf"/>
</dbReference>
<evidence type="ECO:0000256" key="9">
    <source>
        <dbReference type="ARBA" id="ARBA00070983"/>
    </source>
</evidence>
<dbReference type="GO" id="GO:0005634">
    <property type="term" value="C:nucleus"/>
    <property type="evidence" value="ECO:0007669"/>
    <property type="project" value="UniProtKB-SubCell"/>
</dbReference>
<feature type="domain" description="BTB" evidence="12">
    <location>
        <begin position="67"/>
        <end position="131"/>
    </location>
</feature>
<keyword evidence="8" id="KW-0539">Nucleus</keyword>
<evidence type="ECO:0000256" key="5">
    <source>
        <dbReference type="ARBA" id="ARBA00022833"/>
    </source>
</evidence>
<keyword evidence="4 10" id="KW-0863">Zinc-finger</keyword>
<feature type="compositionally biased region" description="Basic and acidic residues" evidence="11">
    <location>
        <begin position="311"/>
        <end position="322"/>
    </location>
</feature>
<dbReference type="FunFam" id="3.30.160.60:FF:001282">
    <property type="entry name" value="Zinc finger and BTB domain-containing protein 41"/>
    <property type="match status" value="1"/>
</dbReference>
<name>A0A9D3NVG0_9TELE</name>
<evidence type="ECO:0000313" key="15">
    <source>
        <dbReference type="Proteomes" id="UP000824219"/>
    </source>
</evidence>
<dbReference type="SMART" id="SM00225">
    <property type="entry name" value="BTB"/>
    <property type="match status" value="1"/>
</dbReference>
<sequence>MKKKVKHNTAKKKVEEEEDVSASTANEAEVSARDESAQEKHCLRISQSDSCFLEFLNKDRRAVPSFCDIAVSVRGEIYPAHKVVLAFGSSYFHAKLSENPQLDHVTFDNVDGSTFEHLLDFLYTSEMEVQQSQIPSLSEAACFFDMMEAVNLLAGEATPNQTPEEGEKEDKLPMEEPLLQSSSSGELKKPQSPGETQCLLCSRTFCYKKSLENHMAKMHSQAEVTDTSSKRTSTRQRRRPSKFQSLENKNPIGMELHGENVDEGATSVEENDDDDDEEDGDDEDGNGEENQHNQSKEREDTETNLQAETGLRTEEDADSRKEEEEEESSFSHVTKDHDASVAQSSGGHVYPEGLAPVIIQNGNKKTLKCPKCDKTFDRIGKYESHTRVHTREKPFQCDVCLQRYSTKSNLTVHKKKHTADAPVQRKDHKCPFCNKLHASRKTLSKHVKRFHPDHMQEFLSMRKRKSEGWKCDICHKSFTRRPHLEEHMILHSQHRPFKCAYCDDYFKSRFARLKHQEKFHLGPFPCDICGRQFNDTGNRKRHIECTHGGKRKWTCFLCGKSVRERTTLREHLRIHSGEKPHLCSICGQSFRHGSSYRLHLRVHHDDKRYECEECGKAFIRHDHLKKHKKIHTGERAHQCEECGKCFRRADHLNVHYKSIHLGEKVWRKYKAVVHQCEVCKKEFRGKTNLMTHFRTHSGEKPHRCVICNQTFRIKKTLTKHMVIHSEVRPFSCPHCSAAFKRKDKLKYHVDHVHSARSPIPASSQTPETSPQTSKPTEVPISVALVPVQIPEETSANLQQQQQQPVAYQPSTDLVFLEKYTLTPQPTNIVHPVRSDQILDPREPSYLSTLLGLDSASSEHAQ</sequence>
<feature type="domain" description="C2H2-type" evidence="13">
    <location>
        <begin position="609"/>
        <end position="636"/>
    </location>
</feature>
<dbReference type="GO" id="GO:0008270">
    <property type="term" value="F:zinc ion binding"/>
    <property type="evidence" value="ECO:0007669"/>
    <property type="project" value="UniProtKB-KW"/>
</dbReference>
<dbReference type="OrthoDB" id="654211at2759"/>
<keyword evidence="15" id="KW-1185">Reference proteome</keyword>
<feature type="domain" description="C2H2-type" evidence="13">
    <location>
        <begin position="367"/>
        <end position="394"/>
    </location>
</feature>
<dbReference type="FunFam" id="3.30.160.60:FF:000841">
    <property type="entry name" value="zinc finger and BTB domain-containing protein 41"/>
    <property type="match status" value="1"/>
</dbReference>
<evidence type="ECO:0000313" key="14">
    <source>
        <dbReference type="EMBL" id="KAG7329783.1"/>
    </source>
</evidence>
<dbReference type="PROSITE" id="PS50157">
    <property type="entry name" value="ZINC_FINGER_C2H2_2"/>
    <property type="match status" value="13"/>
</dbReference>
<dbReference type="FunFam" id="3.30.160.60:FF:000624">
    <property type="entry name" value="zinc finger protein 697"/>
    <property type="match status" value="1"/>
</dbReference>
<feature type="compositionally biased region" description="Low complexity" evidence="11">
    <location>
        <begin position="760"/>
        <end position="777"/>
    </location>
</feature>
<feature type="compositionally biased region" description="Acidic residues" evidence="11">
    <location>
        <begin position="269"/>
        <end position="287"/>
    </location>
</feature>
<evidence type="ECO:0000256" key="11">
    <source>
        <dbReference type="SAM" id="MobiDB-lite"/>
    </source>
</evidence>
<feature type="compositionally biased region" description="Basic residues" evidence="11">
    <location>
        <begin position="232"/>
        <end position="241"/>
    </location>
</feature>
<feature type="compositionally biased region" description="Basic and acidic residues" evidence="11">
    <location>
        <begin position="289"/>
        <end position="301"/>
    </location>
</feature>
<dbReference type="PROSITE" id="PS00028">
    <property type="entry name" value="ZINC_FINGER_C2H2_1"/>
    <property type="match status" value="13"/>
</dbReference>
<organism evidence="14 15">
    <name type="scientific">Hemibagrus wyckioides</name>
    <dbReference type="NCBI Taxonomy" id="337641"/>
    <lineage>
        <taxon>Eukaryota</taxon>
        <taxon>Metazoa</taxon>
        <taxon>Chordata</taxon>
        <taxon>Craniata</taxon>
        <taxon>Vertebrata</taxon>
        <taxon>Euteleostomi</taxon>
        <taxon>Actinopterygii</taxon>
        <taxon>Neopterygii</taxon>
        <taxon>Teleostei</taxon>
        <taxon>Ostariophysi</taxon>
        <taxon>Siluriformes</taxon>
        <taxon>Bagridae</taxon>
        <taxon>Hemibagrus</taxon>
    </lineage>
</organism>
<feature type="domain" description="C2H2-type" evidence="13">
    <location>
        <begin position="637"/>
        <end position="665"/>
    </location>
</feature>
<feature type="region of interest" description="Disordered" evidence="11">
    <location>
        <begin position="218"/>
        <end position="348"/>
    </location>
</feature>
<dbReference type="Pfam" id="PF00651">
    <property type="entry name" value="BTB"/>
    <property type="match status" value="1"/>
</dbReference>
<dbReference type="EMBL" id="JAHKSW010000007">
    <property type="protein sequence ID" value="KAG7329783.1"/>
    <property type="molecule type" value="Genomic_DNA"/>
</dbReference>
<feature type="domain" description="C2H2-type" evidence="13">
    <location>
        <begin position="469"/>
        <end position="496"/>
    </location>
</feature>
<dbReference type="Pfam" id="PF00096">
    <property type="entry name" value="zf-C2H2"/>
    <property type="match status" value="8"/>
</dbReference>
<feature type="region of interest" description="Disordered" evidence="11">
    <location>
        <begin position="754"/>
        <end position="778"/>
    </location>
</feature>
<evidence type="ECO:0000256" key="10">
    <source>
        <dbReference type="PROSITE-ProRule" id="PRU00042"/>
    </source>
</evidence>
<proteinExistence type="predicted"/>
<keyword evidence="2" id="KW-0479">Metal-binding</keyword>
<feature type="domain" description="C2H2-type" evidence="13">
    <location>
        <begin position="730"/>
        <end position="758"/>
    </location>
</feature>
<keyword evidence="3" id="KW-0677">Repeat</keyword>
<feature type="domain" description="C2H2-type" evidence="13">
    <location>
        <begin position="581"/>
        <end position="608"/>
    </location>
</feature>
<feature type="domain" description="C2H2-type" evidence="13">
    <location>
        <begin position="196"/>
        <end position="224"/>
    </location>
</feature>
<dbReference type="Proteomes" id="UP000824219">
    <property type="component" value="Linkage Group LG07"/>
</dbReference>
<dbReference type="PANTHER" id="PTHR24409">
    <property type="entry name" value="ZINC FINGER PROTEIN 142"/>
    <property type="match status" value="1"/>
</dbReference>
<evidence type="ECO:0000256" key="2">
    <source>
        <dbReference type="ARBA" id="ARBA00022723"/>
    </source>
</evidence>
<dbReference type="SUPFAM" id="SSF54695">
    <property type="entry name" value="POZ domain"/>
    <property type="match status" value="1"/>
</dbReference>
<dbReference type="SUPFAM" id="SSF57667">
    <property type="entry name" value="beta-beta-alpha zinc fingers"/>
    <property type="match status" value="7"/>
</dbReference>
<reference evidence="14 15" key="1">
    <citation type="submission" date="2021-06" db="EMBL/GenBank/DDBJ databases">
        <title>Chromosome-level genome assembly of the red-tail catfish (Hemibagrus wyckioides).</title>
        <authorList>
            <person name="Shao F."/>
        </authorList>
    </citation>
    <scope>NUCLEOTIDE SEQUENCE [LARGE SCALE GENOMIC DNA]</scope>
    <source>
        <strain evidence="14">EC202008001</strain>
        <tissue evidence="14">Blood</tissue>
    </source>
</reference>
<feature type="domain" description="C2H2-type" evidence="13">
    <location>
        <begin position="674"/>
        <end position="701"/>
    </location>
</feature>
<feature type="domain" description="C2H2-type" evidence="13">
    <location>
        <begin position="395"/>
        <end position="422"/>
    </location>
</feature>
<dbReference type="FunFam" id="3.30.160.60:FF:000065">
    <property type="entry name" value="B-cell CLL/lymphoma 6, member B"/>
    <property type="match status" value="1"/>
</dbReference>
<evidence type="ECO:0000256" key="4">
    <source>
        <dbReference type="ARBA" id="ARBA00022771"/>
    </source>
</evidence>
<feature type="domain" description="C2H2-type" evidence="13">
    <location>
        <begin position="702"/>
        <end position="729"/>
    </location>
</feature>
<protein>
    <recommendedName>
        <fullName evidence="9">Zinc finger and BTB domain-containing protein 41</fullName>
    </recommendedName>
</protein>
<evidence type="ECO:0000256" key="6">
    <source>
        <dbReference type="ARBA" id="ARBA00023015"/>
    </source>
</evidence>
<dbReference type="FunFam" id="3.30.160.60:FF:000337">
    <property type="entry name" value="Zinc finger and BTB domain containing 41"/>
    <property type="match status" value="2"/>
</dbReference>
<feature type="domain" description="C2H2-type" evidence="13">
    <location>
        <begin position="524"/>
        <end position="552"/>
    </location>
</feature>
<dbReference type="PROSITE" id="PS50097">
    <property type="entry name" value="BTB"/>
    <property type="match status" value="1"/>
</dbReference>
<dbReference type="FunFam" id="3.30.160.60:FF:002627">
    <property type="entry name" value="Zinc finger and BTB domain-containing 41"/>
    <property type="match status" value="1"/>
</dbReference>
<keyword evidence="5" id="KW-0862">Zinc</keyword>
<comment type="caution">
    <text evidence="14">The sequence shown here is derived from an EMBL/GenBank/DDBJ whole genome shotgun (WGS) entry which is preliminary data.</text>
</comment>
<dbReference type="Gene3D" id="3.30.710.10">
    <property type="entry name" value="Potassium Channel Kv1.1, Chain A"/>
    <property type="match status" value="1"/>
</dbReference>
<evidence type="ECO:0000259" key="13">
    <source>
        <dbReference type="PROSITE" id="PS50157"/>
    </source>
</evidence>
<evidence type="ECO:0000256" key="8">
    <source>
        <dbReference type="ARBA" id="ARBA00023242"/>
    </source>
</evidence>
<evidence type="ECO:0000256" key="7">
    <source>
        <dbReference type="ARBA" id="ARBA00023163"/>
    </source>
</evidence>
<gene>
    <name evidence="14" type="ORF">KOW79_006005</name>
</gene>
<dbReference type="InterPro" id="IPR013087">
    <property type="entry name" value="Znf_C2H2_type"/>
</dbReference>
<dbReference type="Gene3D" id="3.30.160.60">
    <property type="entry name" value="Classic Zinc Finger"/>
    <property type="match status" value="11"/>
</dbReference>
<dbReference type="AlphaFoldDB" id="A0A9D3NVG0"/>
<dbReference type="FunFam" id="3.30.160.60:FF:001227">
    <property type="entry name" value="Zinc finger and BTB domain containing 41"/>
    <property type="match status" value="1"/>
</dbReference>
<dbReference type="SMART" id="SM00355">
    <property type="entry name" value="ZnF_C2H2"/>
    <property type="match status" value="14"/>
</dbReference>
<dbReference type="InterPro" id="IPR000210">
    <property type="entry name" value="BTB/POZ_dom"/>
</dbReference>
<accession>A0A9D3NVG0</accession>